<reference evidence="2" key="1">
    <citation type="submission" date="2022-08" db="EMBL/GenBank/DDBJ databases">
        <title>Draft genome sequencing of Roseisolibacter agri AW1220.</title>
        <authorList>
            <person name="Tobiishi Y."/>
            <person name="Tonouchi A."/>
        </authorList>
    </citation>
    <scope>NUCLEOTIDE SEQUENCE</scope>
    <source>
        <strain evidence="2">AW1220</strain>
    </source>
</reference>
<proteinExistence type="inferred from homology"/>
<name>A0AA37QE48_9BACT</name>
<dbReference type="RefSeq" id="WP_284352549.1">
    <property type="nucleotide sequence ID" value="NZ_BRXS01000007.1"/>
</dbReference>
<dbReference type="InterPro" id="IPR049874">
    <property type="entry name" value="ROK_cs"/>
</dbReference>
<organism evidence="2 3">
    <name type="scientific">Roseisolibacter agri</name>
    <dbReference type="NCBI Taxonomy" id="2014610"/>
    <lineage>
        <taxon>Bacteria</taxon>
        <taxon>Pseudomonadati</taxon>
        <taxon>Gemmatimonadota</taxon>
        <taxon>Gemmatimonadia</taxon>
        <taxon>Gemmatimonadales</taxon>
        <taxon>Gemmatimonadaceae</taxon>
        <taxon>Roseisolibacter</taxon>
    </lineage>
</organism>
<comment type="similarity">
    <text evidence="1">Belongs to the ROK (NagC/XylR) family.</text>
</comment>
<dbReference type="Gene3D" id="3.30.420.40">
    <property type="match status" value="2"/>
</dbReference>
<sequence length="344" mass="35854">MTTPPPSRLPVASAPASDARRYVIGVDLGGTNIVVGAMPEDGSREIGVRSQPTRAEQGSDAVVDRICEMIEAVITDARAEEGMPREAFLGVGVGAPGPLDRERGIVVVAPNLGWRDLPLRDLIGERVGLAATLDNDANCATLGEWWTGAAKGGRNVVGITIGTGIGGGLILDGRLYHGSSDVAGEIGHTTIDSNGRRCKCGNYGCLEAYTSGPNIALRAREALESGERSILPELVGGELARITAATVYEASERGDALAREVVRDTARFLGAGIANLLNVFNPDVVVIAGGVTQAGDALFEPLRAEVRRRAFKPAVEACRIVPGTLPGTAGVVGAVATFLQQRDR</sequence>
<dbReference type="Proteomes" id="UP001161325">
    <property type="component" value="Unassembled WGS sequence"/>
</dbReference>
<protein>
    <submittedName>
        <fullName evidence="2">Glucokinase</fullName>
    </submittedName>
</protein>
<evidence type="ECO:0000313" key="3">
    <source>
        <dbReference type="Proteomes" id="UP001161325"/>
    </source>
</evidence>
<dbReference type="PANTHER" id="PTHR18964:SF149">
    <property type="entry name" value="BIFUNCTIONAL UDP-N-ACETYLGLUCOSAMINE 2-EPIMERASE_N-ACETYLMANNOSAMINE KINASE"/>
    <property type="match status" value="1"/>
</dbReference>
<dbReference type="EMBL" id="BRXS01000007">
    <property type="protein sequence ID" value="GLC28126.1"/>
    <property type="molecule type" value="Genomic_DNA"/>
</dbReference>
<evidence type="ECO:0000313" key="2">
    <source>
        <dbReference type="EMBL" id="GLC28126.1"/>
    </source>
</evidence>
<dbReference type="InterPro" id="IPR000600">
    <property type="entry name" value="ROK"/>
</dbReference>
<evidence type="ECO:0000256" key="1">
    <source>
        <dbReference type="ARBA" id="ARBA00006479"/>
    </source>
</evidence>
<accession>A0AA37QE48</accession>
<dbReference type="Pfam" id="PF00480">
    <property type="entry name" value="ROK"/>
    <property type="match status" value="1"/>
</dbReference>
<dbReference type="PROSITE" id="PS01125">
    <property type="entry name" value="ROK"/>
    <property type="match status" value="1"/>
</dbReference>
<keyword evidence="3" id="KW-1185">Reference proteome</keyword>
<gene>
    <name evidence="2" type="ORF">rosag_46390</name>
</gene>
<dbReference type="SUPFAM" id="SSF53067">
    <property type="entry name" value="Actin-like ATPase domain"/>
    <property type="match status" value="1"/>
</dbReference>
<dbReference type="PANTHER" id="PTHR18964">
    <property type="entry name" value="ROK (REPRESSOR, ORF, KINASE) FAMILY"/>
    <property type="match status" value="1"/>
</dbReference>
<dbReference type="InterPro" id="IPR043129">
    <property type="entry name" value="ATPase_NBD"/>
</dbReference>
<comment type="caution">
    <text evidence="2">The sequence shown here is derived from an EMBL/GenBank/DDBJ whole genome shotgun (WGS) entry which is preliminary data.</text>
</comment>
<dbReference type="AlphaFoldDB" id="A0AA37QE48"/>